<comment type="similarity">
    <text evidence="7">Belongs to the TonB-dependent receptor family.</text>
</comment>
<comment type="caution">
    <text evidence="10">The sequence shown here is derived from an EMBL/GenBank/DDBJ whole genome shotgun (WGS) entry which is preliminary data.</text>
</comment>
<organism evidence="10 11">
    <name type="scientific">Mucilaginibacter frigoritolerans</name>
    <dbReference type="NCBI Taxonomy" id="652788"/>
    <lineage>
        <taxon>Bacteria</taxon>
        <taxon>Pseudomonadati</taxon>
        <taxon>Bacteroidota</taxon>
        <taxon>Sphingobacteriia</taxon>
        <taxon>Sphingobacteriales</taxon>
        <taxon>Sphingobacteriaceae</taxon>
        <taxon>Mucilaginibacter</taxon>
    </lineage>
</organism>
<dbReference type="InterPro" id="IPR037066">
    <property type="entry name" value="Plug_dom_sf"/>
</dbReference>
<dbReference type="InterPro" id="IPR008969">
    <property type="entry name" value="CarboxyPept-like_regulatory"/>
</dbReference>
<keyword evidence="3 7" id="KW-1134">Transmembrane beta strand</keyword>
<dbReference type="Pfam" id="PF07715">
    <property type="entry name" value="Plug"/>
    <property type="match status" value="1"/>
</dbReference>
<accession>A0A562TPR3</accession>
<evidence type="ECO:0000259" key="9">
    <source>
        <dbReference type="Pfam" id="PF07715"/>
    </source>
</evidence>
<dbReference type="InterPro" id="IPR039426">
    <property type="entry name" value="TonB-dep_rcpt-like"/>
</dbReference>
<keyword evidence="8" id="KW-0732">Signal</keyword>
<dbReference type="InterPro" id="IPR023996">
    <property type="entry name" value="TonB-dep_OMP_SusC/RagA"/>
</dbReference>
<name>A0A562TPR3_9SPHI</name>
<dbReference type="Proteomes" id="UP000317010">
    <property type="component" value="Unassembled WGS sequence"/>
</dbReference>
<reference evidence="10 11" key="1">
    <citation type="submission" date="2019-07" db="EMBL/GenBank/DDBJ databases">
        <title>Genomic Encyclopedia of Archaeal and Bacterial Type Strains, Phase II (KMG-II): from individual species to whole genera.</title>
        <authorList>
            <person name="Goeker M."/>
        </authorList>
    </citation>
    <scope>NUCLEOTIDE SEQUENCE [LARGE SCALE GENOMIC DNA]</scope>
    <source>
        <strain evidence="10 11">ATCC BAA-1854</strain>
    </source>
</reference>
<evidence type="ECO:0000256" key="1">
    <source>
        <dbReference type="ARBA" id="ARBA00004571"/>
    </source>
</evidence>
<evidence type="ECO:0000313" key="10">
    <source>
        <dbReference type="EMBL" id="TWI95559.1"/>
    </source>
</evidence>
<dbReference type="InterPro" id="IPR012910">
    <property type="entry name" value="Plug_dom"/>
</dbReference>
<dbReference type="InterPro" id="IPR036942">
    <property type="entry name" value="Beta-barrel_TonB_sf"/>
</dbReference>
<feature type="signal peptide" evidence="8">
    <location>
        <begin position="1"/>
        <end position="30"/>
    </location>
</feature>
<evidence type="ECO:0000256" key="7">
    <source>
        <dbReference type="PROSITE-ProRule" id="PRU01360"/>
    </source>
</evidence>
<evidence type="ECO:0000256" key="6">
    <source>
        <dbReference type="ARBA" id="ARBA00023237"/>
    </source>
</evidence>
<keyword evidence="11" id="KW-1185">Reference proteome</keyword>
<evidence type="ECO:0000256" key="2">
    <source>
        <dbReference type="ARBA" id="ARBA00022448"/>
    </source>
</evidence>
<keyword evidence="5 7" id="KW-0472">Membrane</keyword>
<dbReference type="NCBIfam" id="TIGR04057">
    <property type="entry name" value="SusC_RagA_signa"/>
    <property type="match status" value="1"/>
</dbReference>
<dbReference type="NCBIfam" id="TIGR04056">
    <property type="entry name" value="OMP_RagA_SusC"/>
    <property type="match status" value="1"/>
</dbReference>
<feature type="domain" description="TonB-dependent receptor plug" evidence="9">
    <location>
        <begin position="147"/>
        <end position="254"/>
    </location>
</feature>
<sequence length="1053" mass="113460">MKKRLLHIKFIKDAVLPILCVCLVANTVQAKESGGVINAKSPGIEGSITVSSPKIETIKITGVVTDDKNLPLPGVVVTIKGTNIGAATDGNGKYTINADENAVLVFKLLGYISKEVNVDKHTKIDVQLASDQKNLNEVVVIGYGTQKKRDVTGAVGSVSLTDVAKTPVFGTAQLLEGQVSGVQVTQTNSQPGAAFTVRVRGTNSINYSSDPLYVVDGFAGADITGLNPDDIASIDVLKDASSTAIYGNRGANGVIIITTKSGTSGKSTVTADVYDGVQNVSRMLPMMDAQQFATYLNRVTTYNNQNNTTQTALPYTQAQIDGMGKGTNWQEALFQRAPIVNANAAISGGSPGTKYFVSMGFFNQDGIILNSGYERGNLRFNLTHNISKKLTFGLNSQLSYDQQEIANVNTNGGSTGGTLLDALRISPIVPIRDNTGAYTFQNEPNGYVDLVGNPVAAAELNTDVSKNLRVFANSYLTYEIIPDLKLKVSLGTSDIFNREDIFRPSTTFLGLTTNGFAQISNPINFNWLNENTLTYTKQIDKNQTITALAGYTFQQFKYTTSSASAQNLTTNNLGTDNLGVGGSLSSSSSTNSHALESFLGRVNYSLMDRYLLTLSIRRDGASVLGSAHNFGTFPSGALAWRVSNEDFMKNVSTISDLKLRVGYGVTGNSNIDPYSSLSQYGFNSYVLNNTRVVGTSANNIGNDNLQWEQTASTNIGVDLGLLQNRITFNADVYDKKTTKLLFNRSIPASSGFTTLLDNLGAVSNKGIELSLTTIDVASKDIRWTTNFNFSRNVNKILSLGGIPYQITGNVSSSLYPGGQNSSILQVGQPIGAFYGYKFEGIWQSQAQITASGTKEAVKPGDPRYADLNGDNNITAADRTIIGYAVPKFNYGFTSNLTVQRFNLFVLIQGVYGNQILNENLIESENGTTTDNKQAYVLTQSWNGPGTSNTLPSVGSTLRRSLGPTSDVLESGSYLRFKTITLSYDLPLPKLTPVFKSASVYITGQNLITITKYKGYDPEVNSYPDSSGNYTSLGTDYNPYPNVRTFLLGAKFGF</sequence>
<evidence type="ECO:0000256" key="8">
    <source>
        <dbReference type="SAM" id="SignalP"/>
    </source>
</evidence>
<comment type="subcellular location">
    <subcellularLocation>
        <location evidence="1 7">Cell outer membrane</location>
        <topology evidence="1 7">Multi-pass membrane protein</topology>
    </subcellularLocation>
</comment>
<evidence type="ECO:0000313" key="11">
    <source>
        <dbReference type="Proteomes" id="UP000317010"/>
    </source>
</evidence>
<dbReference type="OrthoDB" id="9768177at2"/>
<gene>
    <name evidence="10" type="ORF">JN11_04298</name>
</gene>
<protein>
    <submittedName>
        <fullName evidence="10">TonB-linked SusC/RagA family outer membrane protein</fullName>
    </submittedName>
</protein>
<keyword evidence="4 7" id="KW-0812">Transmembrane</keyword>
<dbReference type="Gene3D" id="2.60.40.1120">
    <property type="entry name" value="Carboxypeptidase-like, regulatory domain"/>
    <property type="match status" value="1"/>
</dbReference>
<evidence type="ECO:0000256" key="3">
    <source>
        <dbReference type="ARBA" id="ARBA00022452"/>
    </source>
</evidence>
<dbReference type="EMBL" id="VLLI01000015">
    <property type="protein sequence ID" value="TWI95559.1"/>
    <property type="molecule type" value="Genomic_DNA"/>
</dbReference>
<dbReference type="Pfam" id="PF13715">
    <property type="entry name" value="CarbopepD_reg_2"/>
    <property type="match status" value="1"/>
</dbReference>
<dbReference type="SUPFAM" id="SSF49464">
    <property type="entry name" value="Carboxypeptidase regulatory domain-like"/>
    <property type="match status" value="1"/>
</dbReference>
<dbReference type="RefSeq" id="WP_144915901.1">
    <property type="nucleotide sequence ID" value="NZ_VLLI01000015.1"/>
</dbReference>
<dbReference type="Gene3D" id="2.40.170.20">
    <property type="entry name" value="TonB-dependent receptor, beta-barrel domain"/>
    <property type="match status" value="1"/>
</dbReference>
<proteinExistence type="inferred from homology"/>
<keyword evidence="2 7" id="KW-0813">Transport</keyword>
<dbReference type="PROSITE" id="PS52016">
    <property type="entry name" value="TONB_DEPENDENT_REC_3"/>
    <property type="match status" value="1"/>
</dbReference>
<dbReference type="InterPro" id="IPR023997">
    <property type="entry name" value="TonB-dep_OMP_SusC/RagA_CS"/>
</dbReference>
<keyword evidence="6 7" id="KW-0998">Cell outer membrane</keyword>
<dbReference type="FunFam" id="2.170.130.10:FF:000008">
    <property type="entry name" value="SusC/RagA family TonB-linked outer membrane protein"/>
    <property type="match status" value="1"/>
</dbReference>
<dbReference type="AlphaFoldDB" id="A0A562TPR3"/>
<dbReference type="GO" id="GO:0009279">
    <property type="term" value="C:cell outer membrane"/>
    <property type="evidence" value="ECO:0007669"/>
    <property type="project" value="UniProtKB-SubCell"/>
</dbReference>
<evidence type="ECO:0000256" key="4">
    <source>
        <dbReference type="ARBA" id="ARBA00022692"/>
    </source>
</evidence>
<dbReference type="Gene3D" id="2.170.130.10">
    <property type="entry name" value="TonB-dependent receptor, plug domain"/>
    <property type="match status" value="1"/>
</dbReference>
<dbReference type="SUPFAM" id="SSF56935">
    <property type="entry name" value="Porins"/>
    <property type="match status" value="1"/>
</dbReference>
<evidence type="ECO:0000256" key="5">
    <source>
        <dbReference type="ARBA" id="ARBA00023136"/>
    </source>
</evidence>
<feature type="chain" id="PRO_5022046774" evidence="8">
    <location>
        <begin position="31"/>
        <end position="1053"/>
    </location>
</feature>